<name>A0ABU1ILJ7_9BACL</name>
<comment type="caution">
    <text evidence="4">The sequence shown here is derived from an EMBL/GenBank/DDBJ whole genome shotgun (WGS) entry which is preliminary data.</text>
</comment>
<evidence type="ECO:0000256" key="1">
    <source>
        <dbReference type="SAM" id="MobiDB-lite"/>
    </source>
</evidence>
<feature type="region of interest" description="Disordered" evidence="1">
    <location>
        <begin position="152"/>
        <end position="196"/>
    </location>
</feature>
<feature type="compositionally biased region" description="Polar residues" evidence="1">
    <location>
        <begin position="177"/>
        <end position="188"/>
    </location>
</feature>
<dbReference type="RefSeq" id="WP_309864610.1">
    <property type="nucleotide sequence ID" value="NZ_JAVDQG010000003.1"/>
</dbReference>
<keyword evidence="3" id="KW-0732">Signal</keyword>
<evidence type="ECO:0000256" key="3">
    <source>
        <dbReference type="SAM" id="SignalP"/>
    </source>
</evidence>
<keyword evidence="2" id="KW-0812">Transmembrane</keyword>
<dbReference type="EMBL" id="JAVDQG010000003">
    <property type="protein sequence ID" value="MDR6225650.1"/>
    <property type="molecule type" value="Genomic_DNA"/>
</dbReference>
<sequence length="228" mass="24357">MRTAVWTALICLLAFTATPIAFAETSPETVSLSLKGTYATQDDKHIIEVTLPQTEQLSGNWIVTLNGSDEQSSPDGTSQNQFVTQYDDLVEGRHYQVIAVFYGKNGEQPVDLNTCFEFKAQAPGSVGNPFALKECDFGGTNPDETDAVEVNATDADSTGSVEAEKGSENSESEESGTLDNMKSGSTAQEGGPMPETAIGIPAWMTWGGHLLLVGCALLGFQSPRNHRS</sequence>
<feature type="signal peptide" evidence="3">
    <location>
        <begin position="1"/>
        <end position="23"/>
    </location>
</feature>
<accession>A0ABU1ILJ7</accession>
<proteinExistence type="predicted"/>
<dbReference type="Proteomes" id="UP001185012">
    <property type="component" value="Unassembled WGS sequence"/>
</dbReference>
<keyword evidence="2" id="KW-0472">Membrane</keyword>
<evidence type="ECO:0000313" key="5">
    <source>
        <dbReference type="Proteomes" id="UP001185012"/>
    </source>
</evidence>
<feature type="transmembrane region" description="Helical" evidence="2">
    <location>
        <begin position="203"/>
        <end position="220"/>
    </location>
</feature>
<protein>
    <submittedName>
        <fullName evidence="4">Uncharacterized protein</fullName>
    </submittedName>
</protein>
<reference evidence="4 5" key="1">
    <citation type="submission" date="2023-07" db="EMBL/GenBank/DDBJ databases">
        <title>Genomic Encyclopedia of Type Strains, Phase IV (KMG-IV): sequencing the most valuable type-strain genomes for metagenomic binning, comparative biology and taxonomic classification.</title>
        <authorList>
            <person name="Goeker M."/>
        </authorList>
    </citation>
    <scope>NUCLEOTIDE SEQUENCE [LARGE SCALE GENOMIC DNA]</scope>
    <source>
        <strain evidence="4 5">DSM 45903</strain>
    </source>
</reference>
<evidence type="ECO:0000313" key="4">
    <source>
        <dbReference type="EMBL" id="MDR6225650.1"/>
    </source>
</evidence>
<keyword evidence="2" id="KW-1133">Transmembrane helix</keyword>
<organism evidence="4 5">
    <name type="scientific">Desmospora profundinema</name>
    <dbReference type="NCBI Taxonomy" id="1571184"/>
    <lineage>
        <taxon>Bacteria</taxon>
        <taxon>Bacillati</taxon>
        <taxon>Bacillota</taxon>
        <taxon>Bacilli</taxon>
        <taxon>Bacillales</taxon>
        <taxon>Thermoactinomycetaceae</taxon>
        <taxon>Desmospora</taxon>
    </lineage>
</organism>
<feature type="chain" id="PRO_5045724443" evidence="3">
    <location>
        <begin position="24"/>
        <end position="228"/>
    </location>
</feature>
<evidence type="ECO:0000256" key="2">
    <source>
        <dbReference type="SAM" id="Phobius"/>
    </source>
</evidence>
<gene>
    <name evidence="4" type="ORF">JOE21_001648</name>
</gene>
<keyword evidence="5" id="KW-1185">Reference proteome</keyword>